<reference evidence="2 3" key="1">
    <citation type="journal article" date="2021" name="Nat. Plants">
        <title>The Taxus genome provides insights into paclitaxel biosynthesis.</title>
        <authorList>
            <person name="Xiong X."/>
            <person name="Gou J."/>
            <person name="Liao Q."/>
            <person name="Li Y."/>
            <person name="Zhou Q."/>
            <person name="Bi G."/>
            <person name="Li C."/>
            <person name="Du R."/>
            <person name="Wang X."/>
            <person name="Sun T."/>
            <person name="Guo L."/>
            <person name="Liang H."/>
            <person name="Lu P."/>
            <person name="Wu Y."/>
            <person name="Zhang Z."/>
            <person name="Ro D.K."/>
            <person name="Shang Y."/>
            <person name="Huang S."/>
            <person name="Yan J."/>
        </authorList>
    </citation>
    <scope>NUCLEOTIDE SEQUENCE [LARGE SCALE GENOMIC DNA]</scope>
    <source>
        <strain evidence="2">Ta-2019</strain>
    </source>
</reference>
<dbReference type="Gene3D" id="3.30.70.270">
    <property type="match status" value="1"/>
</dbReference>
<gene>
    <name evidence="2" type="ORF">KI387_026958</name>
</gene>
<proteinExistence type="predicted"/>
<dbReference type="AlphaFoldDB" id="A0AA38FZ38"/>
<dbReference type="Pfam" id="PF17919">
    <property type="entry name" value="RT_RNaseH_2"/>
    <property type="match status" value="1"/>
</dbReference>
<evidence type="ECO:0000313" key="2">
    <source>
        <dbReference type="EMBL" id="KAH9311923.1"/>
    </source>
</evidence>
<dbReference type="PANTHER" id="PTHR33064">
    <property type="entry name" value="POL PROTEIN"/>
    <property type="match status" value="1"/>
</dbReference>
<keyword evidence="3" id="KW-1185">Reference proteome</keyword>
<name>A0AA38FZ38_TAXCH</name>
<organism evidence="2 3">
    <name type="scientific">Taxus chinensis</name>
    <name type="common">Chinese yew</name>
    <name type="synonym">Taxus wallichiana var. chinensis</name>
    <dbReference type="NCBI Taxonomy" id="29808"/>
    <lineage>
        <taxon>Eukaryota</taxon>
        <taxon>Viridiplantae</taxon>
        <taxon>Streptophyta</taxon>
        <taxon>Embryophyta</taxon>
        <taxon>Tracheophyta</taxon>
        <taxon>Spermatophyta</taxon>
        <taxon>Pinopsida</taxon>
        <taxon>Pinidae</taxon>
        <taxon>Conifers II</taxon>
        <taxon>Cupressales</taxon>
        <taxon>Taxaceae</taxon>
        <taxon>Taxus</taxon>
    </lineage>
</organism>
<accession>A0AA38FZ38</accession>
<dbReference type="InterPro" id="IPR051320">
    <property type="entry name" value="Viral_Replic_Matur_Polypro"/>
</dbReference>
<dbReference type="InterPro" id="IPR043502">
    <property type="entry name" value="DNA/RNA_pol_sf"/>
</dbReference>
<evidence type="ECO:0000259" key="1">
    <source>
        <dbReference type="Pfam" id="PF17919"/>
    </source>
</evidence>
<feature type="domain" description="Reverse transcriptase/retrotransposon-derived protein RNase H-like" evidence="1">
    <location>
        <begin position="21"/>
        <end position="68"/>
    </location>
</feature>
<feature type="non-terminal residue" evidence="2">
    <location>
        <position position="77"/>
    </location>
</feature>
<protein>
    <recommendedName>
        <fullName evidence="1">Reverse transcriptase/retrotransposon-derived protein RNase H-like domain-containing protein</fullName>
    </recommendedName>
</protein>
<dbReference type="InterPro" id="IPR043128">
    <property type="entry name" value="Rev_trsase/Diguanyl_cyclase"/>
</dbReference>
<sequence length="77" mass="8599">GYAKIAAPLEIFLRHKSAFQWGEVHQRAFDTLKERLITAPILRFPSWDKPFHVHVDASGIEMGAILAPPGEGIVDHP</sequence>
<dbReference type="Proteomes" id="UP000824469">
    <property type="component" value="Unassembled WGS sequence"/>
</dbReference>
<dbReference type="PANTHER" id="PTHR33064:SF37">
    <property type="entry name" value="RIBONUCLEASE H"/>
    <property type="match status" value="1"/>
</dbReference>
<dbReference type="InterPro" id="IPR041577">
    <property type="entry name" value="RT_RNaseH_2"/>
</dbReference>
<dbReference type="SUPFAM" id="SSF56672">
    <property type="entry name" value="DNA/RNA polymerases"/>
    <property type="match status" value="1"/>
</dbReference>
<feature type="non-terminal residue" evidence="2">
    <location>
        <position position="1"/>
    </location>
</feature>
<dbReference type="EMBL" id="JAHRHJ020000006">
    <property type="protein sequence ID" value="KAH9311923.1"/>
    <property type="molecule type" value="Genomic_DNA"/>
</dbReference>
<comment type="caution">
    <text evidence="2">The sequence shown here is derived from an EMBL/GenBank/DDBJ whole genome shotgun (WGS) entry which is preliminary data.</text>
</comment>
<evidence type="ECO:0000313" key="3">
    <source>
        <dbReference type="Proteomes" id="UP000824469"/>
    </source>
</evidence>